<accession>A0A167QZK1</accession>
<reference evidence="2 3" key="1">
    <citation type="journal article" date="2016" name="Genome Biol. Evol.">
        <title>Divergent and convergent evolution of fungal pathogenicity.</title>
        <authorList>
            <person name="Shang Y."/>
            <person name="Xiao G."/>
            <person name="Zheng P."/>
            <person name="Cen K."/>
            <person name="Zhan S."/>
            <person name="Wang C."/>
        </authorList>
    </citation>
    <scope>NUCLEOTIDE SEQUENCE [LARGE SCALE GENOMIC DNA]</scope>
    <source>
        <strain evidence="2 3">RCEF 1005</strain>
    </source>
</reference>
<protein>
    <submittedName>
        <fullName evidence="2">Uncharacterized protein</fullName>
    </submittedName>
</protein>
<gene>
    <name evidence="2" type="ORF">LEL_10896</name>
</gene>
<dbReference type="Proteomes" id="UP000076881">
    <property type="component" value="Unassembled WGS sequence"/>
</dbReference>
<sequence>MSTVPYFKNVDSESVFNKRYAAEKAQPFCTLSEVPASKWGREQLLACRLIRKTRCDTLPLLESLETTIPGNLGPEIQQFIEGPDPAHMGWSEFGLVRHYGPSLGQVWAGLAMFQGPQERRQPAVADSHGGDGGCGGVFGGGIESESEAEFAGRRGKRIRRNTLQEPFTDSGHMQVGSSSPLAEGSQGASSIGYIDPESHMLASQPEDETLHFIRCATRHILYFAPNQAVSDTAAVIEVRDAKVRLTATTPVLGRLLVAVDDGGLCLREQAGHVFRTLRNRVIMFEAKGTLQCLENGQPILSDACLAQMTCQALTARLADPQKELTGGRYVQRELSHGFSDPPQCYISASRSTLCLLP</sequence>
<dbReference type="AlphaFoldDB" id="A0A167QZK1"/>
<proteinExistence type="predicted"/>
<name>A0A167QZK1_CORDF</name>
<feature type="region of interest" description="Disordered" evidence="1">
    <location>
        <begin position="146"/>
        <end position="189"/>
    </location>
</feature>
<dbReference type="STRING" id="1081108.A0A167QZK1"/>
<dbReference type="OrthoDB" id="4646997at2759"/>
<dbReference type="EMBL" id="AZHF01000028">
    <property type="protein sequence ID" value="OAA58131.1"/>
    <property type="molecule type" value="Genomic_DNA"/>
</dbReference>
<comment type="caution">
    <text evidence="2">The sequence shown here is derived from an EMBL/GenBank/DDBJ whole genome shotgun (WGS) entry which is preliminary data.</text>
</comment>
<keyword evidence="3" id="KW-1185">Reference proteome</keyword>
<evidence type="ECO:0000313" key="2">
    <source>
        <dbReference type="EMBL" id="OAA58131.1"/>
    </source>
</evidence>
<evidence type="ECO:0000256" key="1">
    <source>
        <dbReference type="SAM" id="MobiDB-lite"/>
    </source>
</evidence>
<organism evidence="2 3">
    <name type="scientific">Akanthomyces lecanii RCEF 1005</name>
    <dbReference type="NCBI Taxonomy" id="1081108"/>
    <lineage>
        <taxon>Eukaryota</taxon>
        <taxon>Fungi</taxon>
        <taxon>Dikarya</taxon>
        <taxon>Ascomycota</taxon>
        <taxon>Pezizomycotina</taxon>
        <taxon>Sordariomycetes</taxon>
        <taxon>Hypocreomycetidae</taxon>
        <taxon>Hypocreales</taxon>
        <taxon>Cordycipitaceae</taxon>
        <taxon>Akanthomyces</taxon>
        <taxon>Cordyceps confragosa</taxon>
    </lineage>
</organism>
<evidence type="ECO:0000313" key="3">
    <source>
        <dbReference type="Proteomes" id="UP000076881"/>
    </source>
</evidence>